<sequence>MKSSNFEQNLGITRLCEDILASNERIFFVSSLNKNGRAIESKFRNDRIIKKMSKTEIEMFYMQRTLQTSLSKEFDDLVGPLNSIIVQRDTFLELIFPYSKGLMLIICDLDVISNYLAKKILFMLRDFDWAPKKTQVYYA</sequence>
<reference evidence="1 2" key="2">
    <citation type="journal article" date="2016" name="ISME J.">
        <title>Physiological and genomic characterization of two novel marine thaumarchaeal strains indicates niche differentiation.</title>
        <authorList>
            <person name="Bayer B."/>
            <person name="Vojvoda J."/>
            <person name="Offre P."/>
            <person name="Alves R.J."/>
            <person name="Elisabeth N.H."/>
            <person name="Garcia J.A."/>
            <person name="Volland J.M."/>
            <person name="Srivastava A."/>
            <person name="Schleper C."/>
            <person name="Herndl G.J."/>
        </authorList>
    </citation>
    <scope>NUCLEOTIDE SEQUENCE [LARGE SCALE GENOMIC DNA]</scope>
    <source>
        <strain evidence="1 2">NF5</strain>
    </source>
</reference>
<accession>A0A0D5C3K9</accession>
<evidence type="ECO:0000313" key="1">
    <source>
        <dbReference type="EMBL" id="AJW71379.1"/>
    </source>
</evidence>
<dbReference type="GeneID" id="24820871"/>
<dbReference type="EMBL" id="CP011070">
    <property type="protein sequence ID" value="AJW71379.1"/>
    <property type="molecule type" value="Genomic_DNA"/>
</dbReference>
<name>A0A0D5C3K9_9ARCH</name>
<proteinExistence type="predicted"/>
<protein>
    <submittedName>
        <fullName evidence="1">Uncharacterized protein</fullName>
    </submittedName>
</protein>
<dbReference type="RefSeq" id="WP_148313087.1">
    <property type="nucleotide sequence ID" value="NZ_CP011070.1"/>
</dbReference>
<evidence type="ECO:0000313" key="2">
    <source>
        <dbReference type="Proteomes" id="UP000032408"/>
    </source>
</evidence>
<dbReference type="STRING" id="1580092.NADRNF5_1701"/>
<dbReference type="HOGENOM" id="CLU_1850540_0_0_2"/>
<dbReference type="OrthoDB" id="2869at2157"/>
<dbReference type="AlphaFoldDB" id="A0A0D5C3K9"/>
<gene>
    <name evidence="1" type="ORF">NADRNF5_1701</name>
</gene>
<keyword evidence="2" id="KW-1185">Reference proteome</keyword>
<reference evidence="2" key="1">
    <citation type="submission" date="2015-03" db="EMBL/GenBank/DDBJ databases">
        <title>Characterization of two novel Thaumarchaeota isolated from the Northern Adriatic Sea.</title>
        <authorList>
            <person name="Bayer B."/>
            <person name="Vojvoda J."/>
            <person name="Offre P."/>
            <person name="Srivastava A."/>
            <person name="Elisabeth N."/>
            <person name="Garcia J.A.L."/>
            <person name="Schleper C."/>
            <person name="Herndl G.J."/>
        </authorList>
    </citation>
    <scope>NUCLEOTIDE SEQUENCE [LARGE SCALE GENOMIC DNA]</scope>
    <source>
        <strain evidence="2">NF5</strain>
    </source>
</reference>
<dbReference type="KEGG" id="nin:NADRNF5_1701"/>
<dbReference type="Proteomes" id="UP000032408">
    <property type="component" value="Chromosome"/>
</dbReference>
<organism evidence="1 2">
    <name type="scientific">Nitrosopumilus adriaticus</name>
    <dbReference type="NCBI Taxonomy" id="1580092"/>
    <lineage>
        <taxon>Archaea</taxon>
        <taxon>Nitrososphaerota</taxon>
        <taxon>Nitrososphaeria</taxon>
        <taxon>Nitrosopumilales</taxon>
        <taxon>Nitrosopumilaceae</taxon>
        <taxon>Nitrosopumilus</taxon>
    </lineage>
</organism>